<reference evidence="1 2" key="1">
    <citation type="journal article" date="2013" name="Antonie Van Leeuwenhoek">
        <title>Echinimonas agarilytica gen. nov., sp. nov., a new gammaproteobacterium isolated from the sea urchin Strongylocentrotus intermedius.</title>
        <authorList>
            <person name="Nedashkovskaya O.I."/>
            <person name="Stenkova A.M."/>
            <person name="Zhukova N.V."/>
            <person name="Van Trappen S."/>
            <person name="Lee J.S."/>
            <person name="Kim S.B."/>
        </authorList>
    </citation>
    <scope>NUCLEOTIDE SEQUENCE [LARGE SCALE GENOMIC DNA]</scope>
    <source>
        <strain evidence="1 2">KMM 6351</strain>
    </source>
</reference>
<protein>
    <submittedName>
        <fullName evidence="1">Uncharacterized protein</fullName>
    </submittedName>
</protein>
<accession>A0AA41W9C5</accession>
<keyword evidence="2" id="KW-1185">Reference proteome</keyword>
<dbReference type="AlphaFoldDB" id="A0AA41W9C5"/>
<evidence type="ECO:0000313" key="1">
    <source>
        <dbReference type="EMBL" id="MCM2681530.1"/>
    </source>
</evidence>
<dbReference type="Proteomes" id="UP001165393">
    <property type="component" value="Unassembled WGS sequence"/>
</dbReference>
<evidence type="ECO:0000313" key="2">
    <source>
        <dbReference type="Proteomes" id="UP001165393"/>
    </source>
</evidence>
<sequence>MKQKSIIVIAILTMGLLVGLPSFVRAEQGFDIPNSTPENAIFEFNEWTKRFLGLSKKQALYELRDFNGKEVRYKSKNGNAQIRLEAELPNGYMQLFMHPQKQKIRSVAFTLKEVFTTSSSSLIDVRDVVVRNSANDFNSWSRQFVGHNKSKVLESLRGFNAKEVTLQRATPYGQETIYAKLPLRGIFQLFINPESNLVVASRYHLSGLNHLGKEKR</sequence>
<dbReference type="EMBL" id="JAMQGP010000013">
    <property type="protein sequence ID" value="MCM2681530.1"/>
    <property type="molecule type" value="Genomic_DNA"/>
</dbReference>
<dbReference type="RefSeq" id="WP_251263012.1">
    <property type="nucleotide sequence ID" value="NZ_JAMQGP010000013.1"/>
</dbReference>
<comment type="caution">
    <text evidence="1">The sequence shown here is derived from an EMBL/GenBank/DDBJ whole genome shotgun (WGS) entry which is preliminary data.</text>
</comment>
<name>A0AA41W9C5_9GAMM</name>
<gene>
    <name evidence="1" type="ORF">NAF29_17940</name>
</gene>
<proteinExistence type="predicted"/>
<organism evidence="1 2">
    <name type="scientific">Echinimonas agarilytica</name>
    <dbReference type="NCBI Taxonomy" id="1215918"/>
    <lineage>
        <taxon>Bacteria</taxon>
        <taxon>Pseudomonadati</taxon>
        <taxon>Pseudomonadota</taxon>
        <taxon>Gammaproteobacteria</taxon>
        <taxon>Alteromonadales</taxon>
        <taxon>Echinimonadaceae</taxon>
        <taxon>Echinimonas</taxon>
    </lineage>
</organism>